<dbReference type="Proteomes" id="UP000250572">
    <property type="component" value="Unassembled WGS sequence"/>
</dbReference>
<dbReference type="PANTHER" id="PTHR12125:SF11">
    <property type="entry name" value="F-BOX ONLY PROTEIN 2"/>
    <property type="match status" value="1"/>
</dbReference>
<dbReference type="AlphaFoldDB" id="A0A315VJR2"/>
<comment type="caution">
    <text evidence="3">The sequence shown here is derived from an EMBL/GenBank/DDBJ whole genome shotgun (WGS) entry which is preliminary data.</text>
</comment>
<dbReference type="Pfam" id="PF04300">
    <property type="entry name" value="FBA"/>
    <property type="match status" value="1"/>
</dbReference>
<accession>A0A315VJR2</accession>
<feature type="domain" description="FBA" evidence="2">
    <location>
        <begin position="28"/>
        <end position="208"/>
    </location>
</feature>
<dbReference type="PROSITE" id="PS51114">
    <property type="entry name" value="FBA"/>
    <property type="match status" value="1"/>
</dbReference>
<dbReference type="GO" id="GO:0061630">
    <property type="term" value="F:ubiquitin protein ligase activity"/>
    <property type="evidence" value="ECO:0007669"/>
    <property type="project" value="TreeGrafter"/>
</dbReference>
<feature type="non-terminal residue" evidence="3">
    <location>
        <position position="498"/>
    </location>
</feature>
<dbReference type="STRING" id="33528.ENSGAFP00000023884"/>
<name>A0A315VJR2_GAMAF</name>
<keyword evidence="4" id="KW-1185">Reference proteome</keyword>
<reference evidence="3 4" key="1">
    <citation type="journal article" date="2018" name="G3 (Bethesda)">
        <title>A High-Quality Reference Genome for the Invasive Mosquitofish Gambusia affinis Using a Chicago Library.</title>
        <authorList>
            <person name="Hoffberg S.L."/>
            <person name="Troendle N.J."/>
            <person name="Glenn T.C."/>
            <person name="Mahmud O."/>
            <person name="Louha S."/>
            <person name="Chalopin D."/>
            <person name="Bennetzen J.L."/>
            <person name="Mauricio R."/>
        </authorList>
    </citation>
    <scope>NUCLEOTIDE SEQUENCE [LARGE SCALE GENOMIC DNA]</scope>
    <source>
        <strain evidence="3">NE01/NJP1002.9</strain>
        <tissue evidence="3">Muscle</tissue>
    </source>
</reference>
<evidence type="ECO:0000313" key="3">
    <source>
        <dbReference type="EMBL" id="PWA23394.1"/>
    </source>
</evidence>
<protein>
    <recommendedName>
        <fullName evidence="2">FBA domain-containing protein</fullName>
    </recommendedName>
</protein>
<dbReference type="GO" id="GO:0036503">
    <property type="term" value="P:ERAD pathway"/>
    <property type="evidence" value="ECO:0007669"/>
    <property type="project" value="TreeGrafter"/>
</dbReference>
<evidence type="ECO:0000259" key="2">
    <source>
        <dbReference type="PROSITE" id="PS51114"/>
    </source>
</evidence>
<proteinExistence type="predicted"/>
<dbReference type="FunFam" id="2.60.120.260:FF:000012">
    <property type="entry name" value="F-box only protein 2"/>
    <property type="match status" value="1"/>
</dbReference>
<dbReference type="PANTHER" id="PTHR12125">
    <property type="entry name" value="F-BOX ONLY PROTEIN 6-LIKE PROTEIN"/>
    <property type="match status" value="1"/>
</dbReference>
<gene>
    <name evidence="3" type="ORF">CCH79_00016486</name>
</gene>
<dbReference type="SMART" id="SM01198">
    <property type="entry name" value="FBA"/>
    <property type="match status" value="1"/>
</dbReference>
<evidence type="ECO:0000313" key="4">
    <source>
        <dbReference type="Proteomes" id="UP000250572"/>
    </source>
</evidence>
<dbReference type="GO" id="GO:0005737">
    <property type="term" value="C:cytoplasm"/>
    <property type="evidence" value="ECO:0007669"/>
    <property type="project" value="TreeGrafter"/>
</dbReference>
<sequence>MGLVIFSCEETEFKENFKLLKVMALKTYIYPVTMARNLLRNPCGNEQLESWELTENGGNHWRVEDMPGDCGHDFCNEEVTKYFATSFELCLKRQVINLIEEGYSPEQLDAQPPVTVKDWYCGRTDCGCIYQMTTCLLDENQKVLQEYIHDPETLDPEADSSWRQVTHTFNDYGPGMRFISFEHGGRDSSYWEGWFGVRVTGSSVTLDKIQKISVPQTGVHDVQTPLMKPSQRMHQLGARNVPLIAITHLLHDSDLRLGIGESRAQEKERGGARGGGQKGNRGSFKSTLGDSGVSVFGLAGFHPFLPLTLTSPSLSQELLLIKPICFGRLTLALSSNTLAITSALRRASRPTHTPLTCGKAIRAKVNELGFDPANISLLEYLFPQRRGHGSHQRHSGTGPGSAVPAGSSNAMMTVVHVSHGRPSSQQPETVTLGPASVWIRPPDWMQPDGHELCGYGRHQPVEGTEHGHCLRADVHAAGRENWRQHQITKVLDRAWLRT</sequence>
<dbReference type="GO" id="GO:0006516">
    <property type="term" value="P:glycoprotein catabolic process"/>
    <property type="evidence" value="ECO:0007669"/>
    <property type="project" value="TreeGrafter"/>
</dbReference>
<dbReference type="GO" id="GO:0031146">
    <property type="term" value="P:SCF-dependent proteasomal ubiquitin-dependent protein catabolic process"/>
    <property type="evidence" value="ECO:0007669"/>
    <property type="project" value="TreeGrafter"/>
</dbReference>
<feature type="region of interest" description="Disordered" evidence="1">
    <location>
        <begin position="386"/>
        <end position="406"/>
    </location>
</feature>
<dbReference type="Gene3D" id="2.60.120.260">
    <property type="entry name" value="Galactose-binding domain-like"/>
    <property type="match status" value="1"/>
</dbReference>
<dbReference type="InterPro" id="IPR039752">
    <property type="entry name" value="F-box_only"/>
</dbReference>
<organism evidence="3 4">
    <name type="scientific">Gambusia affinis</name>
    <name type="common">Western mosquitofish</name>
    <name type="synonym">Heterandria affinis</name>
    <dbReference type="NCBI Taxonomy" id="33528"/>
    <lineage>
        <taxon>Eukaryota</taxon>
        <taxon>Metazoa</taxon>
        <taxon>Chordata</taxon>
        <taxon>Craniata</taxon>
        <taxon>Vertebrata</taxon>
        <taxon>Euteleostomi</taxon>
        <taxon>Actinopterygii</taxon>
        <taxon>Neopterygii</taxon>
        <taxon>Teleostei</taxon>
        <taxon>Neoteleostei</taxon>
        <taxon>Acanthomorphata</taxon>
        <taxon>Ovalentaria</taxon>
        <taxon>Atherinomorphae</taxon>
        <taxon>Cyprinodontiformes</taxon>
        <taxon>Poeciliidae</taxon>
        <taxon>Poeciliinae</taxon>
        <taxon>Gambusia</taxon>
    </lineage>
</organism>
<dbReference type="SUPFAM" id="SSF49785">
    <property type="entry name" value="Galactose-binding domain-like"/>
    <property type="match status" value="1"/>
</dbReference>
<evidence type="ECO:0000256" key="1">
    <source>
        <dbReference type="SAM" id="MobiDB-lite"/>
    </source>
</evidence>
<dbReference type="InterPro" id="IPR007397">
    <property type="entry name" value="F-box-assoc_dom"/>
</dbReference>
<dbReference type="GO" id="GO:0019005">
    <property type="term" value="C:SCF ubiquitin ligase complex"/>
    <property type="evidence" value="ECO:0007669"/>
    <property type="project" value="TreeGrafter"/>
</dbReference>
<feature type="region of interest" description="Disordered" evidence="1">
    <location>
        <begin position="263"/>
        <end position="284"/>
    </location>
</feature>
<dbReference type="EMBL" id="NHOQ01001579">
    <property type="protein sequence ID" value="PWA23394.1"/>
    <property type="molecule type" value="Genomic_DNA"/>
</dbReference>
<dbReference type="InterPro" id="IPR008979">
    <property type="entry name" value="Galactose-bd-like_sf"/>
</dbReference>